<feature type="domain" description="Radical SAM core" evidence="5">
    <location>
        <begin position="68"/>
        <end position="175"/>
    </location>
</feature>
<gene>
    <name evidence="6" type="ORF">ENO77_01885</name>
</gene>
<dbReference type="InterPro" id="IPR058240">
    <property type="entry name" value="rSAM_sf"/>
</dbReference>
<dbReference type="CDD" id="cd01335">
    <property type="entry name" value="Radical_SAM"/>
    <property type="match status" value="1"/>
</dbReference>
<keyword evidence="3" id="KW-0408">Iron</keyword>
<name>A0A7C2VGC7_9CREN</name>
<comment type="caution">
    <text evidence="6">The sequence shown here is derived from an EMBL/GenBank/DDBJ whole genome shotgun (WGS) entry which is preliminary data.</text>
</comment>
<dbReference type="InterPro" id="IPR007197">
    <property type="entry name" value="rSAM"/>
</dbReference>
<evidence type="ECO:0000313" key="6">
    <source>
        <dbReference type="EMBL" id="HEW52911.1"/>
    </source>
</evidence>
<dbReference type="SFLD" id="SFLDG01108">
    <property type="entry name" value="Uncharacterised_Radical_SAM_Su"/>
    <property type="match status" value="1"/>
</dbReference>
<dbReference type="EMBL" id="DSGT01000006">
    <property type="protein sequence ID" value="HEW52911.1"/>
    <property type="molecule type" value="Genomic_DNA"/>
</dbReference>
<dbReference type="AlphaFoldDB" id="A0A7C2VGC7"/>
<dbReference type="Pfam" id="PF04055">
    <property type="entry name" value="Radical_SAM"/>
    <property type="match status" value="1"/>
</dbReference>
<sequence>MYLYRCLRSWSISYKDYVEKTRTSDERWLDMDSAHNKVYKMGVYGTWYGRLPDGCIYCMKGSKAVIFLSGICGVSCYYCPLSLERRRYDAFYVDEERFRGVSDIIDEIAAIRAEGASITGGEPFQMYYITVDLISILKDVFGSRFHIHLYTSGYGVTKAALRRLYSVGLDEIRFHVVNDSVFNLVRFAVRETDMDVGIEIPAIPDAEWLWRIVVEADGAGAKFVNLNELEVSETNIEGIFARGFRVREDGRSVERSYDVALNIIERASREGLGISIHLCPAIYKDVVQHRNRLKRKAITCAGPDTSINDDGTVDIGGKDVIPMFDVCSDYVDLKQSNRKKCRGLTYTG</sequence>
<dbReference type="SFLD" id="SFLDS00029">
    <property type="entry name" value="Radical_SAM"/>
    <property type="match status" value="1"/>
</dbReference>
<proteinExistence type="predicted"/>
<dbReference type="PANTHER" id="PTHR43288">
    <property type="entry name" value="BIOTIN SYNTHASE-RELATED PROTEIN, RADICAL SAM SUPERFAMILY"/>
    <property type="match status" value="1"/>
</dbReference>
<dbReference type="PANTHER" id="PTHR43288:SF1">
    <property type="entry name" value="GLYCYL-RADICAL ENZYME ACTIVATING ENZYME MJ0021-RELATED"/>
    <property type="match status" value="1"/>
</dbReference>
<evidence type="ECO:0000256" key="4">
    <source>
        <dbReference type="ARBA" id="ARBA00023014"/>
    </source>
</evidence>
<organism evidence="6">
    <name type="scientific">Ignisphaera aggregans</name>
    <dbReference type="NCBI Taxonomy" id="334771"/>
    <lineage>
        <taxon>Archaea</taxon>
        <taxon>Thermoproteota</taxon>
        <taxon>Thermoprotei</taxon>
        <taxon>Desulfurococcales</taxon>
        <taxon>Desulfurococcaceae</taxon>
        <taxon>Ignisphaera</taxon>
    </lineage>
</organism>
<dbReference type="InterPro" id="IPR040087">
    <property type="entry name" value="MJ0021-like"/>
</dbReference>
<dbReference type="SUPFAM" id="SSF102114">
    <property type="entry name" value="Radical SAM enzymes"/>
    <property type="match status" value="1"/>
</dbReference>
<dbReference type="InterPro" id="IPR013785">
    <property type="entry name" value="Aldolase_TIM"/>
</dbReference>
<dbReference type="Gene3D" id="3.20.20.70">
    <property type="entry name" value="Aldolase class I"/>
    <property type="match status" value="1"/>
</dbReference>
<accession>A0A7C2VGC7</accession>
<dbReference type="GO" id="GO:0046872">
    <property type="term" value="F:metal ion binding"/>
    <property type="evidence" value="ECO:0007669"/>
    <property type="project" value="UniProtKB-KW"/>
</dbReference>
<evidence type="ECO:0000256" key="3">
    <source>
        <dbReference type="ARBA" id="ARBA00023004"/>
    </source>
</evidence>
<keyword evidence="1" id="KW-0949">S-adenosyl-L-methionine</keyword>
<evidence type="ECO:0000259" key="5">
    <source>
        <dbReference type="Pfam" id="PF04055"/>
    </source>
</evidence>
<keyword evidence="2" id="KW-0479">Metal-binding</keyword>
<reference evidence="6" key="1">
    <citation type="journal article" date="2020" name="mSystems">
        <title>Genome- and Community-Level Interaction Insights into Carbon Utilization and Element Cycling Functions of Hydrothermarchaeota in Hydrothermal Sediment.</title>
        <authorList>
            <person name="Zhou Z."/>
            <person name="Liu Y."/>
            <person name="Xu W."/>
            <person name="Pan J."/>
            <person name="Luo Z.H."/>
            <person name="Li M."/>
        </authorList>
    </citation>
    <scope>NUCLEOTIDE SEQUENCE [LARGE SCALE GENOMIC DNA]</scope>
    <source>
        <strain evidence="6">SpSt-16</strain>
    </source>
</reference>
<keyword evidence="4" id="KW-0411">Iron-sulfur</keyword>
<protein>
    <submittedName>
        <fullName evidence="6">Radical SAM protein</fullName>
    </submittedName>
</protein>
<dbReference type="GO" id="GO:0051536">
    <property type="term" value="F:iron-sulfur cluster binding"/>
    <property type="evidence" value="ECO:0007669"/>
    <property type="project" value="UniProtKB-KW"/>
</dbReference>
<evidence type="ECO:0000256" key="1">
    <source>
        <dbReference type="ARBA" id="ARBA00022691"/>
    </source>
</evidence>
<dbReference type="GO" id="GO:0003824">
    <property type="term" value="F:catalytic activity"/>
    <property type="evidence" value="ECO:0007669"/>
    <property type="project" value="InterPro"/>
</dbReference>
<evidence type="ECO:0000256" key="2">
    <source>
        <dbReference type="ARBA" id="ARBA00022723"/>
    </source>
</evidence>